<dbReference type="KEGG" id="amd:AMED_0153"/>
<sequence length="113" mass="12038">MPGELGRSHRRRSGPRMPGAAQQLDRLVEHPLGIEVLRHRDDRAEGGIDRAFRSAAIAVPKSVATSNGTAGCVSWKPRSSVAGHSRRPMTSTRSGPPRTEASARSSADSSSRA</sequence>
<name>A0A0H3CTK9_AMYMU</name>
<dbReference type="HOGENOM" id="CLU_2128228_0_0_11"/>
<evidence type="ECO:0000256" key="1">
    <source>
        <dbReference type="SAM" id="MobiDB-lite"/>
    </source>
</evidence>
<accession>A0A0H3CTK9</accession>
<dbReference type="EMBL" id="CP002000">
    <property type="protein sequence ID" value="ADJ41977.1"/>
    <property type="molecule type" value="Genomic_DNA"/>
</dbReference>
<feature type="region of interest" description="Disordered" evidence="1">
    <location>
        <begin position="63"/>
        <end position="113"/>
    </location>
</feature>
<dbReference type="AlphaFoldDB" id="A0A0H3CTK9"/>
<organism evidence="2 3">
    <name type="scientific">Amycolatopsis mediterranei (strain U-32)</name>
    <dbReference type="NCBI Taxonomy" id="749927"/>
    <lineage>
        <taxon>Bacteria</taxon>
        <taxon>Bacillati</taxon>
        <taxon>Actinomycetota</taxon>
        <taxon>Actinomycetes</taxon>
        <taxon>Pseudonocardiales</taxon>
        <taxon>Pseudonocardiaceae</taxon>
        <taxon>Amycolatopsis</taxon>
    </lineage>
</organism>
<reference evidence="2 3" key="1">
    <citation type="journal article" date="2010" name="Cell Res.">
        <title>Complete genome sequence of the rifamycin SV-producing Amycolatopsis mediterranei U32 revealed its genetic characteristics in phylogeny and metabolism.</title>
        <authorList>
            <person name="Zhao W."/>
            <person name="Zhong Y."/>
            <person name="Yuan H."/>
            <person name="Wang J."/>
            <person name="Zheng H."/>
            <person name="Wang Y."/>
            <person name="Cen X."/>
            <person name="Xu F."/>
            <person name="Bai J."/>
            <person name="Han X."/>
            <person name="Lu G."/>
            <person name="Zhu Y."/>
            <person name="Shao Z."/>
            <person name="Yan H."/>
            <person name="Li C."/>
            <person name="Peng N."/>
            <person name="Zhang Z."/>
            <person name="Zhang Y."/>
            <person name="Lin W."/>
            <person name="Fan Y."/>
            <person name="Qin Z."/>
            <person name="Hu Y."/>
            <person name="Zhu B."/>
            <person name="Wang S."/>
            <person name="Ding X."/>
            <person name="Zhao G.P."/>
        </authorList>
    </citation>
    <scope>NUCLEOTIDE SEQUENCE [LARGE SCALE GENOMIC DNA]</scope>
    <source>
        <strain evidence="3">U-32</strain>
    </source>
</reference>
<evidence type="ECO:0000313" key="3">
    <source>
        <dbReference type="Proteomes" id="UP000000328"/>
    </source>
</evidence>
<feature type="compositionally biased region" description="Low complexity" evidence="1">
    <location>
        <begin position="102"/>
        <end position="113"/>
    </location>
</feature>
<proteinExistence type="predicted"/>
<feature type="region of interest" description="Disordered" evidence="1">
    <location>
        <begin position="1"/>
        <end position="23"/>
    </location>
</feature>
<dbReference type="Proteomes" id="UP000000328">
    <property type="component" value="Chromosome"/>
</dbReference>
<gene>
    <name evidence="2" type="ordered locus">AMED_0153</name>
</gene>
<evidence type="ECO:0000313" key="2">
    <source>
        <dbReference type="EMBL" id="ADJ41977.1"/>
    </source>
</evidence>
<protein>
    <submittedName>
        <fullName evidence="2">Uncharacterized protein</fullName>
    </submittedName>
</protein>